<dbReference type="OrthoDB" id="10005898at2759"/>
<keyword evidence="3" id="KW-0576">Peroxisome</keyword>
<sequence length="233" mass="26793">MLDELERITRLLSTSSGTDKCLMLIQYVALLLSKISARGHKFSSSRRLSQRFGALSGLVSETRTTIRLLDLFSLLQWWRSLKPSGHSFKSRILDLERMEVISMLVFYPLEHIYFLTTKKILPCSPRVALKAALYSCRAWAVYTFLHLGRLWHSYQELQQEQIQQEQQGSEKQAKIKFEARRAALINGLTVNLAYLPLTLHWSLEKGLYSSEYITAFCGLFAAVTQLRVAWKAS</sequence>
<reference evidence="5" key="1">
    <citation type="submission" date="2013-11" db="EMBL/GenBank/DDBJ databases">
        <title>Genome sequence of the fusiform rust pathogen reveals effectors for host alternation and coevolution with pine.</title>
        <authorList>
            <consortium name="DOE Joint Genome Institute"/>
            <person name="Smith K."/>
            <person name="Pendleton A."/>
            <person name="Kubisiak T."/>
            <person name="Anderson C."/>
            <person name="Salamov A."/>
            <person name="Aerts A."/>
            <person name="Riley R."/>
            <person name="Clum A."/>
            <person name="Lindquist E."/>
            <person name="Ence D."/>
            <person name="Campbell M."/>
            <person name="Kronenberg Z."/>
            <person name="Feau N."/>
            <person name="Dhillon B."/>
            <person name="Hamelin R."/>
            <person name="Burleigh J."/>
            <person name="Smith J."/>
            <person name="Yandell M."/>
            <person name="Nelson C."/>
            <person name="Grigoriev I."/>
            <person name="Davis J."/>
        </authorList>
    </citation>
    <scope>NUCLEOTIDE SEQUENCE</scope>
    <source>
        <strain evidence="5">G11</strain>
    </source>
</reference>
<evidence type="ECO:0000256" key="3">
    <source>
        <dbReference type="ARBA" id="ARBA00023140"/>
    </source>
</evidence>
<evidence type="ECO:0000256" key="1">
    <source>
        <dbReference type="ARBA" id="ARBA00022593"/>
    </source>
</evidence>
<dbReference type="GO" id="GO:0016559">
    <property type="term" value="P:peroxisome fission"/>
    <property type="evidence" value="ECO:0007669"/>
    <property type="project" value="InterPro"/>
</dbReference>
<evidence type="ECO:0000256" key="4">
    <source>
        <dbReference type="ARBA" id="ARBA00046271"/>
    </source>
</evidence>
<dbReference type="GO" id="GO:0005778">
    <property type="term" value="C:peroxisomal membrane"/>
    <property type="evidence" value="ECO:0007669"/>
    <property type="project" value="UniProtKB-SubCell"/>
</dbReference>
<proteinExistence type="predicted"/>
<comment type="subcellular location">
    <subcellularLocation>
        <location evidence="4">Peroxisome membrane</location>
    </subcellularLocation>
</comment>
<evidence type="ECO:0000313" key="5">
    <source>
        <dbReference type="EMBL" id="KAG0150281.1"/>
    </source>
</evidence>
<dbReference type="EMBL" id="MU167220">
    <property type="protein sequence ID" value="KAG0150281.1"/>
    <property type="molecule type" value="Genomic_DNA"/>
</dbReference>
<dbReference type="PANTHER" id="PTHR12652:SF25">
    <property type="entry name" value="MICROBODY (PEROXISOME) PROLIFERATION PROTEIN PEROXIN 11C (EUROFUNG)"/>
    <property type="match status" value="1"/>
</dbReference>
<keyword evidence="1" id="KW-0962">Peroxisome biogenesis</keyword>
<dbReference type="InterPro" id="IPR008733">
    <property type="entry name" value="PEX11"/>
</dbReference>
<dbReference type="Proteomes" id="UP000886653">
    <property type="component" value="Unassembled WGS sequence"/>
</dbReference>
<keyword evidence="6" id="KW-1185">Reference proteome</keyword>
<keyword evidence="2" id="KW-0472">Membrane</keyword>
<comment type="caution">
    <text evidence="5">The sequence shown here is derived from an EMBL/GenBank/DDBJ whole genome shotgun (WGS) entry which is preliminary data.</text>
</comment>
<organism evidence="5 6">
    <name type="scientific">Cronartium quercuum f. sp. fusiforme G11</name>
    <dbReference type="NCBI Taxonomy" id="708437"/>
    <lineage>
        <taxon>Eukaryota</taxon>
        <taxon>Fungi</taxon>
        <taxon>Dikarya</taxon>
        <taxon>Basidiomycota</taxon>
        <taxon>Pucciniomycotina</taxon>
        <taxon>Pucciniomycetes</taxon>
        <taxon>Pucciniales</taxon>
        <taxon>Coleosporiaceae</taxon>
        <taxon>Cronartium</taxon>
    </lineage>
</organism>
<protein>
    <recommendedName>
        <fullName evidence="7">Peroxisomal membrane protein 11C</fullName>
    </recommendedName>
</protein>
<gene>
    <name evidence="5" type="ORF">CROQUDRAFT_668604</name>
</gene>
<evidence type="ECO:0000256" key="2">
    <source>
        <dbReference type="ARBA" id="ARBA00023136"/>
    </source>
</evidence>
<dbReference type="PANTHER" id="PTHR12652">
    <property type="entry name" value="PEROXISOMAL BIOGENESIS FACTOR 11"/>
    <property type="match status" value="1"/>
</dbReference>
<name>A0A9P6NN96_9BASI</name>
<dbReference type="Pfam" id="PF05648">
    <property type="entry name" value="PEX11"/>
    <property type="match status" value="1"/>
</dbReference>
<dbReference type="AlphaFoldDB" id="A0A9P6NN96"/>
<evidence type="ECO:0008006" key="7">
    <source>
        <dbReference type="Google" id="ProtNLM"/>
    </source>
</evidence>
<evidence type="ECO:0000313" key="6">
    <source>
        <dbReference type="Proteomes" id="UP000886653"/>
    </source>
</evidence>
<accession>A0A9P6NN96</accession>